<organism evidence="2 3">
    <name type="scientific">Cerrena zonata</name>
    <dbReference type="NCBI Taxonomy" id="2478898"/>
    <lineage>
        <taxon>Eukaryota</taxon>
        <taxon>Fungi</taxon>
        <taxon>Dikarya</taxon>
        <taxon>Basidiomycota</taxon>
        <taxon>Agaricomycotina</taxon>
        <taxon>Agaricomycetes</taxon>
        <taxon>Polyporales</taxon>
        <taxon>Cerrenaceae</taxon>
        <taxon>Cerrena</taxon>
    </lineage>
</organism>
<dbReference type="SUPFAM" id="SSF53649">
    <property type="entry name" value="Alkaline phosphatase-like"/>
    <property type="match status" value="1"/>
</dbReference>
<comment type="caution">
    <text evidence="2">The sequence shown here is derived from an EMBL/GenBank/DDBJ whole genome shotgun (WGS) entry which is preliminary data.</text>
</comment>
<keyword evidence="3" id="KW-1185">Reference proteome</keyword>
<protein>
    <submittedName>
        <fullName evidence="2">Uncharacterized protein</fullName>
    </submittedName>
</protein>
<dbReference type="PANTHER" id="PTHR42693">
    <property type="entry name" value="ARYLSULFATASE FAMILY MEMBER"/>
    <property type="match status" value="1"/>
</dbReference>
<evidence type="ECO:0000313" key="3">
    <source>
        <dbReference type="Proteomes" id="UP001385951"/>
    </source>
</evidence>
<dbReference type="Proteomes" id="UP001385951">
    <property type="component" value="Unassembled WGS sequence"/>
</dbReference>
<dbReference type="Gene3D" id="3.30.1120.10">
    <property type="match status" value="1"/>
</dbReference>
<name>A0AAW0GZK0_9APHY</name>
<dbReference type="InterPro" id="IPR050738">
    <property type="entry name" value="Sulfatase"/>
</dbReference>
<dbReference type="EMBL" id="JASBNA010000001">
    <property type="protein sequence ID" value="KAK7696117.1"/>
    <property type="molecule type" value="Genomic_DNA"/>
</dbReference>
<gene>
    <name evidence="2" type="ORF">QCA50_000760</name>
</gene>
<sequence length="246" mass="27844">MQIVRKYHNNSLENIGEFDSYVWYGPRWAQASTAPSRLYKMFSTEGGIRVPFVLNYAPWTKSKGGSVLKTFATVMDLAPTILQLANIQHPTLTQTQFRGRDVEPIRGKSWVEFFENGIREPDSIDAIHTSDDPAVGWELFGRAALRKGKWKILFMPTWSHGSNNWELFDLDADPGETNNLAEKEPEKLAELIGHWDTYVKETGVVWGPPLKPGPVDVDMTTVIGGDPLDDTRAWMPPTRAQSKRRV</sequence>
<accession>A0AAW0GZK0</accession>
<reference evidence="2 3" key="1">
    <citation type="submission" date="2022-09" db="EMBL/GenBank/DDBJ databases">
        <authorList>
            <person name="Palmer J.M."/>
        </authorList>
    </citation>
    <scope>NUCLEOTIDE SEQUENCE [LARGE SCALE GENOMIC DNA]</scope>
    <source>
        <strain evidence="2 3">DSM 7382</strain>
    </source>
</reference>
<dbReference type="InterPro" id="IPR017850">
    <property type="entry name" value="Alkaline_phosphatase_core_sf"/>
</dbReference>
<evidence type="ECO:0000313" key="2">
    <source>
        <dbReference type="EMBL" id="KAK7696117.1"/>
    </source>
</evidence>
<dbReference type="PANTHER" id="PTHR42693:SF33">
    <property type="entry name" value="ARYLSULFATASE"/>
    <property type="match status" value="1"/>
</dbReference>
<dbReference type="AlphaFoldDB" id="A0AAW0GZK0"/>
<evidence type="ECO:0000256" key="1">
    <source>
        <dbReference type="ARBA" id="ARBA00008779"/>
    </source>
</evidence>
<dbReference type="GO" id="GO:0004065">
    <property type="term" value="F:arylsulfatase activity"/>
    <property type="evidence" value="ECO:0007669"/>
    <property type="project" value="TreeGrafter"/>
</dbReference>
<proteinExistence type="inferred from homology"/>
<comment type="similarity">
    <text evidence="1">Belongs to the sulfatase family.</text>
</comment>
<dbReference type="Gene3D" id="3.40.720.10">
    <property type="entry name" value="Alkaline Phosphatase, subunit A"/>
    <property type="match status" value="1"/>
</dbReference>